<evidence type="ECO:0000313" key="2">
    <source>
        <dbReference type="Proteomes" id="UP000268230"/>
    </source>
</evidence>
<protein>
    <submittedName>
        <fullName evidence="1">Uncharacterized protein</fullName>
    </submittedName>
</protein>
<gene>
    <name evidence="1" type="ORF">EJA05_14210</name>
</gene>
<dbReference type="Proteomes" id="UP000268230">
    <property type="component" value="Chromosome"/>
</dbReference>
<reference evidence="1 2" key="1">
    <citation type="submission" date="2018-12" db="EMBL/GenBank/DDBJ databases">
        <authorList>
            <person name="Li S."/>
            <person name="Yang R."/>
            <person name="Chen G."/>
            <person name="Zou L."/>
            <person name="Zhang C."/>
            <person name="Chen Y."/>
            <person name="Liu Z."/>
            <person name="Li Y."/>
            <person name="Yan Y."/>
            <person name="Huang M."/>
            <person name="Chen T."/>
        </authorList>
    </citation>
    <scope>NUCLEOTIDE SEQUENCE [LARGE SCALE GENOMIC DNA]</scope>
    <source>
        <strain evidence="1 2">1257</strain>
    </source>
</reference>
<dbReference type="EMBL" id="CP034338">
    <property type="protein sequence ID" value="AZL68814.1"/>
    <property type="molecule type" value="Genomic_DNA"/>
</dbReference>
<sequence length="181" mass="20386">MNTATNQDQRAAVLAQLNASINSFFLDGGQVQSLPASEYVPRRVHRDLEPGRVKAPPVNKRSEKRLQQIEEVRELARRMTYAEAMANTGLSQACLVRYAFAGQFKFQPDPRRGKGNLGKKLSNPAADRAKAEQIIAFRNVGMRHVDVVRHLAISYKQLGRILREFAIDFPTTAEKRAQRKA</sequence>
<evidence type="ECO:0000313" key="1">
    <source>
        <dbReference type="EMBL" id="AZL68814.1"/>
    </source>
</evidence>
<dbReference type="OrthoDB" id="6965449at2"/>
<accession>A0A3Q8U232</accession>
<organism evidence="1 2">
    <name type="scientific">Pseudomonas entomophila</name>
    <dbReference type="NCBI Taxonomy" id="312306"/>
    <lineage>
        <taxon>Bacteria</taxon>
        <taxon>Pseudomonadati</taxon>
        <taxon>Pseudomonadota</taxon>
        <taxon>Gammaproteobacteria</taxon>
        <taxon>Pseudomonadales</taxon>
        <taxon>Pseudomonadaceae</taxon>
        <taxon>Pseudomonas</taxon>
    </lineage>
</organism>
<proteinExistence type="predicted"/>
<dbReference type="AlphaFoldDB" id="A0A3Q8U232"/>
<dbReference type="KEGG" id="pory:EJA05_14210"/>
<name>A0A3Q8U232_9PSED</name>